<evidence type="ECO:0000313" key="1">
    <source>
        <dbReference type="EnsemblPlants" id="AVESA.00010b.r2.4AG0593390.2.CDS"/>
    </source>
</evidence>
<accession>A0ACD5WBM9</accession>
<keyword evidence="2" id="KW-1185">Reference proteome</keyword>
<organism evidence="1 2">
    <name type="scientific">Avena sativa</name>
    <name type="common">Oat</name>
    <dbReference type="NCBI Taxonomy" id="4498"/>
    <lineage>
        <taxon>Eukaryota</taxon>
        <taxon>Viridiplantae</taxon>
        <taxon>Streptophyta</taxon>
        <taxon>Embryophyta</taxon>
        <taxon>Tracheophyta</taxon>
        <taxon>Spermatophyta</taxon>
        <taxon>Magnoliopsida</taxon>
        <taxon>Liliopsida</taxon>
        <taxon>Poales</taxon>
        <taxon>Poaceae</taxon>
        <taxon>BOP clade</taxon>
        <taxon>Pooideae</taxon>
        <taxon>Poodae</taxon>
        <taxon>Poeae</taxon>
        <taxon>Poeae Chloroplast Group 1 (Aveneae type)</taxon>
        <taxon>Aveninae</taxon>
        <taxon>Avena</taxon>
    </lineage>
</organism>
<reference evidence="1" key="1">
    <citation type="submission" date="2021-05" db="EMBL/GenBank/DDBJ databases">
        <authorList>
            <person name="Scholz U."/>
            <person name="Mascher M."/>
            <person name="Fiebig A."/>
        </authorList>
    </citation>
    <scope>NUCLEOTIDE SEQUENCE [LARGE SCALE GENOMIC DNA]</scope>
</reference>
<dbReference type="Proteomes" id="UP001732700">
    <property type="component" value="Chromosome 4A"/>
</dbReference>
<sequence length="404" mass="43220">MYIHQPPLHHLLHSADTLILCSTSSIAPSFRSPTRSLAPRSFYFNSQYHQLQSVPFQSTMMNLISFETPPPLGRQESAAAATFKMAKEASSSSGTCFHGSHLDLSLGISLSPGGGSGGGCGCGGASIASYSGRRGVVGDVGRVQSNGMMAAGTTIANTLSAGHGGSLHGIVSSSSSSSWTAAFMPSPTGFMHPWSLAARQQKAAAEQDRSLTPATTYVTSDASVVSLPSAAVGWPPVHTTRRNLVITTHALKPDVDLKQTDRPKDAKMAAATGDDEKAVAAITAEPRRQPANMFAKVHMDGCLIARKINLRAHRSYDSLSRALTKMTRNFFCPADYPCSESGEEEHAKSDDFIFLYEDFEGDRMLVGDVPWELFLTSAKKLYIALHPTLTDTKVISGHDKAKKN</sequence>
<proteinExistence type="predicted"/>
<evidence type="ECO:0000313" key="2">
    <source>
        <dbReference type="Proteomes" id="UP001732700"/>
    </source>
</evidence>
<protein>
    <submittedName>
        <fullName evidence="1">Uncharacterized protein</fullName>
    </submittedName>
</protein>
<dbReference type="EnsemblPlants" id="AVESA.00010b.r2.4AG0593390.2">
    <property type="protein sequence ID" value="AVESA.00010b.r2.4AG0593390.2.CDS"/>
    <property type="gene ID" value="AVESA.00010b.r2.4AG0593390"/>
</dbReference>
<reference evidence="1" key="2">
    <citation type="submission" date="2025-09" db="UniProtKB">
        <authorList>
            <consortium name="EnsemblPlants"/>
        </authorList>
    </citation>
    <scope>IDENTIFICATION</scope>
</reference>
<name>A0ACD5WBM9_AVESA</name>